<name>A0A812KDQ5_SYMPI</name>
<comment type="caution">
    <text evidence="2">The sequence shown here is derived from an EMBL/GenBank/DDBJ whole genome shotgun (WGS) entry which is preliminary data.</text>
</comment>
<organism evidence="2 3">
    <name type="scientific">Symbiodinium pilosum</name>
    <name type="common">Dinoflagellate</name>
    <dbReference type="NCBI Taxonomy" id="2952"/>
    <lineage>
        <taxon>Eukaryota</taxon>
        <taxon>Sar</taxon>
        <taxon>Alveolata</taxon>
        <taxon>Dinophyceae</taxon>
        <taxon>Suessiales</taxon>
        <taxon>Symbiodiniaceae</taxon>
        <taxon>Symbiodinium</taxon>
    </lineage>
</organism>
<dbReference type="EMBL" id="CAJNIZ010003367">
    <property type="protein sequence ID" value="CAE7221745.1"/>
    <property type="molecule type" value="Genomic_DNA"/>
</dbReference>
<evidence type="ECO:0000313" key="3">
    <source>
        <dbReference type="Proteomes" id="UP000649617"/>
    </source>
</evidence>
<keyword evidence="3" id="KW-1185">Reference proteome</keyword>
<protein>
    <submittedName>
        <fullName evidence="2">Uncharacterized protein</fullName>
    </submittedName>
</protein>
<proteinExistence type="predicted"/>
<keyword evidence="1" id="KW-0175">Coiled coil</keyword>
<gene>
    <name evidence="2" type="ORF">SPIL2461_LOCUS2953</name>
</gene>
<evidence type="ECO:0000256" key="1">
    <source>
        <dbReference type="SAM" id="Coils"/>
    </source>
</evidence>
<dbReference type="OrthoDB" id="10387604at2759"/>
<evidence type="ECO:0000313" key="2">
    <source>
        <dbReference type="EMBL" id="CAE7221745.1"/>
    </source>
</evidence>
<dbReference type="AlphaFoldDB" id="A0A812KDQ5"/>
<feature type="non-terminal residue" evidence="2">
    <location>
        <position position="174"/>
    </location>
</feature>
<accession>A0A812KDQ5</accession>
<feature type="coiled-coil region" evidence="1">
    <location>
        <begin position="26"/>
        <end position="76"/>
    </location>
</feature>
<feature type="non-terminal residue" evidence="2">
    <location>
        <position position="1"/>
    </location>
</feature>
<dbReference type="Proteomes" id="UP000649617">
    <property type="component" value="Unassembled WGS sequence"/>
</dbReference>
<reference evidence="2" key="1">
    <citation type="submission" date="2021-02" db="EMBL/GenBank/DDBJ databases">
        <authorList>
            <person name="Dougan E. K."/>
            <person name="Rhodes N."/>
            <person name="Thang M."/>
            <person name="Chan C."/>
        </authorList>
    </citation>
    <scope>NUCLEOTIDE SEQUENCE</scope>
</reference>
<sequence>KFKNNIGKQDDSGLSAYGLSMKALSKAVAGRDMEVLEKALKDAEAAGAGADLLEKARDRLCELKEAEARAKAAEELQAAIDSGDLALLEAALAKARSLKVPEDVLRAAEAVMYAACAQASLFRAMEGHDIQVLENALKDAEAAGVGSDVLEKARDRLCKLKEAEARAKAAEELQ</sequence>